<dbReference type="RefSeq" id="WP_052232889.1">
    <property type="nucleotide sequence ID" value="NZ_JANKBY010000379.1"/>
</dbReference>
<keyword evidence="1" id="KW-0812">Transmembrane</keyword>
<proteinExistence type="predicted"/>
<feature type="transmembrane region" description="Helical" evidence="1">
    <location>
        <begin position="316"/>
        <end position="335"/>
    </location>
</feature>
<reference evidence="2" key="1">
    <citation type="submission" date="2022-07" db="EMBL/GenBank/DDBJ databases">
        <title>Enhanced cultured diversity of the mouse gut microbiota enables custom-made synthetic communities.</title>
        <authorList>
            <person name="Afrizal A."/>
        </authorList>
    </citation>
    <scope>NUCLEOTIDE SEQUENCE</scope>
    <source>
        <strain evidence="2">DSM 29186</strain>
    </source>
</reference>
<dbReference type="PANTHER" id="PTHR37826:SF3">
    <property type="entry name" value="J DOMAIN-CONTAINING PROTEIN"/>
    <property type="match status" value="1"/>
</dbReference>
<dbReference type="Proteomes" id="UP001140817">
    <property type="component" value="Unassembled WGS sequence"/>
</dbReference>
<evidence type="ECO:0000313" key="3">
    <source>
        <dbReference type="Proteomes" id="UP001140817"/>
    </source>
</evidence>
<gene>
    <name evidence="2" type="ORF">NSA58_18120</name>
</gene>
<sequence>MEFNATAQALKCPNCGIEVEIENNPEDVIEHNLDIHAMKKIKVEEKTSTSMECEGCGAMVEVDATSTATTCPYCGSHYVLSKKQIESIIPDGVIPFKIDKYDVESIFRQWIKKRWLAPNVLKTLYQKDKVQGIYMPYWTFDADTSTSYTAMGGIDYQVEYEDSKGEKRTRIETNWYPTSGHINHFFDDVLVRASNKLSEHLLGWIEPYNTKDVASYSPDYMSGYCSEIYTIDLKDAHNDAMNKMKNDIYFMAERDVLRRYDRVRSISLRTYYSDETYKHIFIPVYSTAYTYKDKHYNVLINGETGKIKGEYPKSPVKIAAIIIVILGILFGIYLASSDKGISYNDDYKKIQYSDLIKDETISSFEEIMF</sequence>
<name>A0A9X2S2Y7_9FIRM</name>
<keyword evidence="1" id="KW-1133">Transmembrane helix</keyword>
<keyword evidence="1" id="KW-0472">Membrane</keyword>
<dbReference type="AlphaFoldDB" id="A0A9X2S2Y7"/>
<dbReference type="PANTHER" id="PTHR37826">
    <property type="entry name" value="FLOTILLIN BAND_7_5 DOMAIN PROTEIN"/>
    <property type="match status" value="1"/>
</dbReference>
<organism evidence="2 3">
    <name type="scientific">Terrisporobacter muris</name>
    <dbReference type="NCBI Taxonomy" id="2963284"/>
    <lineage>
        <taxon>Bacteria</taxon>
        <taxon>Bacillati</taxon>
        <taxon>Bacillota</taxon>
        <taxon>Clostridia</taxon>
        <taxon>Peptostreptococcales</taxon>
        <taxon>Peptostreptococcaceae</taxon>
        <taxon>Terrisporobacter</taxon>
    </lineage>
</organism>
<evidence type="ECO:0000313" key="2">
    <source>
        <dbReference type="EMBL" id="MCR1824700.1"/>
    </source>
</evidence>
<comment type="caution">
    <text evidence="2">The sequence shown here is derived from an EMBL/GenBank/DDBJ whole genome shotgun (WGS) entry which is preliminary data.</text>
</comment>
<dbReference type="EMBL" id="JANKBY010000379">
    <property type="protein sequence ID" value="MCR1824700.1"/>
    <property type="molecule type" value="Genomic_DNA"/>
</dbReference>
<evidence type="ECO:0008006" key="4">
    <source>
        <dbReference type="Google" id="ProtNLM"/>
    </source>
</evidence>
<evidence type="ECO:0000256" key="1">
    <source>
        <dbReference type="SAM" id="Phobius"/>
    </source>
</evidence>
<keyword evidence="3" id="KW-1185">Reference proteome</keyword>
<protein>
    <recommendedName>
        <fullName evidence="4">TFIIB-type zinc ribbon-containing protein</fullName>
    </recommendedName>
</protein>
<dbReference type="Gene3D" id="2.20.28.30">
    <property type="entry name" value="RNA polymerase ii, chain L"/>
    <property type="match status" value="1"/>
</dbReference>
<accession>A0A9X2S2Y7</accession>